<evidence type="ECO:0000256" key="6">
    <source>
        <dbReference type="ARBA" id="ARBA00022989"/>
    </source>
</evidence>
<dbReference type="AlphaFoldDB" id="A0A1R3VA58"/>
<dbReference type="STRING" id="1631249.BQ8794_30217"/>
<dbReference type="InterPro" id="IPR002549">
    <property type="entry name" value="AI-2E-like"/>
</dbReference>
<evidence type="ECO:0000256" key="4">
    <source>
        <dbReference type="ARBA" id="ARBA00022475"/>
    </source>
</evidence>
<dbReference type="Proteomes" id="UP000188388">
    <property type="component" value="Unassembled WGS sequence"/>
</dbReference>
<evidence type="ECO:0000256" key="2">
    <source>
        <dbReference type="ARBA" id="ARBA00009773"/>
    </source>
</evidence>
<feature type="transmembrane region" description="Helical" evidence="8">
    <location>
        <begin position="325"/>
        <end position="356"/>
    </location>
</feature>
<keyword evidence="3" id="KW-0813">Transport</keyword>
<dbReference type="PANTHER" id="PTHR21716">
    <property type="entry name" value="TRANSMEMBRANE PROTEIN"/>
    <property type="match status" value="1"/>
</dbReference>
<dbReference type="Pfam" id="PF01594">
    <property type="entry name" value="AI-2E_transport"/>
    <property type="match status" value="1"/>
</dbReference>
<proteinExistence type="inferred from homology"/>
<reference evidence="10" key="1">
    <citation type="submission" date="2017-01" db="EMBL/GenBank/DDBJ databases">
        <authorList>
            <person name="Brunel B."/>
        </authorList>
    </citation>
    <scope>NUCLEOTIDE SEQUENCE [LARGE SCALE GENOMIC DNA]</scope>
</reference>
<feature type="transmembrane region" description="Helical" evidence="8">
    <location>
        <begin position="46"/>
        <end position="66"/>
    </location>
</feature>
<evidence type="ECO:0000256" key="1">
    <source>
        <dbReference type="ARBA" id="ARBA00004651"/>
    </source>
</evidence>
<comment type="similarity">
    <text evidence="2">Belongs to the autoinducer-2 exporter (AI-2E) (TC 2.A.86) family.</text>
</comment>
<feature type="transmembrane region" description="Helical" evidence="8">
    <location>
        <begin position="257"/>
        <end position="276"/>
    </location>
</feature>
<feature type="transmembrane region" description="Helical" evidence="8">
    <location>
        <begin position="21"/>
        <end position="40"/>
    </location>
</feature>
<dbReference type="EMBL" id="FTPD01000023">
    <property type="protein sequence ID" value="SIT56768.1"/>
    <property type="molecule type" value="Genomic_DNA"/>
</dbReference>
<feature type="transmembrane region" description="Helical" evidence="8">
    <location>
        <begin position="162"/>
        <end position="193"/>
    </location>
</feature>
<evidence type="ECO:0000256" key="7">
    <source>
        <dbReference type="ARBA" id="ARBA00023136"/>
    </source>
</evidence>
<accession>A0A1R3VA58</accession>
<feature type="transmembrane region" description="Helical" evidence="8">
    <location>
        <begin position="283"/>
        <end position="305"/>
    </location>
</feature>
<dbReference type="GO" id="GO:0005886">
    <property type="term" value="C:plasma membrane"/>
    <property type="evidence" value="ECO:0007669"/>
    <property type="project" value="UniProtKB-SubCell"/>
</dbReference>
<name>A0A1R3VA58_9HYPH</name>
<evidence type="ECO:0000256" key="8">
    <source>
        <dbReference type="SAM" id="Phobius"/>
    </source>
</evidence>
<keyword evidence="6 8" id="KW-1133">Transmembrane helix</keyword>
<gene>
    <name evidence="9" type="ORF">BQ8794_30217</name>
</gene>
<sequence length="376" mass="39432">MAGKGGSYMDPNVTIPERPPSLLRMLDAVLQIALVALLIFACSRIILPFTGILLWSVILAVMLYPLHQRLVLRVGNRWSAMLIGLVSVALMLVPLVMVVTSLGSSILAFVSGLQDGSLTVPPPPPRLADLPLVGQKLTETWSLVATNMPAALAKYGQQLSGIAAWLASFAAGLAAGQLSFVLSFAVAAVLIAYSDGATEFASRLLERITGSKAQGPRLVEMTAATIRGVAVGVVGVAVIQSLLIGVGFFAIGLSSAGVLTLVVLLFAIVQVPAVLVTLPVIAYVLATEATTPAIIFSIWTVIAGLSDNFLKPLMLGRGLEVPMPVILIGVIGGMIADGLLGLFVGPVLLAVGYVLLMEWLRYDPIEGRPQTDDPRP</sequence>
<dbReference type="PANTHER" id="PTHR21716:SF67">
    <property type="entry name" value="TRANSPORT PROTEIN YDIK-RELATED"/>
    <property type="match status" value="1"/>
</dbReference>
<comment type="subcellular location">
    <subcellularLocation>
        <location evidence="1">Cell membrane</location>
        <topology evidence="1">Multi-pass membrane protein</topology>
    </subcellularLocation>
</comment>
<organism evidence="9 10">
    <name type="scientific">Mesorhizobium prunaredense</name>
    <dbReference type="NCBI Taxonomy" id="1631249"/>
    <lineage>
        <taxon>Bacteria</taxon>
        <taxon>Pseudomonadati</taxon>
        <taxon>Pseudomonadota</taxon>
        <taxon>Alphaproteobacteria</taxon>
        <taxon>Hyphomicrobiales</taxon>
        <taxon>Phyllobacteriaceae</taxon>
        <taxon>Mesorhizobium</taxon>
    </lineage>
</organism>
<evidence type="ECO:0000256" key="3">
    <source>
        <dbReference type="ARBA" id="ARBA00022448"/>
    </source>
</evidence>
<evidence type="ECO:0000313" key="10">
    <source>
        <dbReference type="Proteomes" id="UP000188388"/>
    </source>
</evidence>
<evidence type="ECO:0000313" key="9">
    <source>
        <dbReference type="EMBL" id="SIT56768.1"/>
    </source>
</evidence>
<feature type="transmembrane region" description="Helical" evidence="8">
    <location>
        <begin position="229"/>
        <end position="251"/>
    </location>
</feature>
<keyword evidence="4" id="KW-1003">Cell membrane</keyword>
<keyword evidence="7 8" id="KW-0472">Membrane</keyword>
<evidence type="ECO:0000256" key="5">
    <source>
        <dbReference type="ARBA" id="ARBA00022692"/>
    </source>
</evidence>
<keyword evidence="5 8" id="KW-0812">Transmembrane</keyword>
<keyword evidence="10" id="KW-1185">Reference proteome</keyword>
<feature type="transmembrane region" description="Helical" evidence="8">
    <location>
        <begin position="78"/>
        <end position="110"/>
    </location>
</feature>
<protein>
    <submittedName>
        <fullName evidence="9">Transporter</fullName>
    </submittedName>
</protein>